<evidence type="ECO:0000256" key="1">
    <source>
        <dbReference type="PROSITE-ProRule" id="PRU00023"/>
    </source>
</evidence>
<reference evidence="3" key="1">
    <citation type="submission" date="2021-02" db="EMBL/GenBank/DDBJ databases">
        <authorList>
            <person name="Dougan E. K."/>
            <person name="Rhodes N."/>
            <person name="Thang M."/>
            <person name="Chan C."/>
        </authorList>
    </citation>
    <scope>NUCLEOTIDE SEQUENCE</scope>
</reference>
<dbReference type="EMBL" id="CAJNNW010031472">
    <property type="protein sequence ID" value="CAE8707661.1"/>
    <property type="molecule type" value="Genomic_DNA"/>
</dbReference>
<evidence type="ECO:0008006" key="5">
    <source>
        <dbReference type="Google" id="ProtNLM"/>
    </source>
</evidence>
<feature type="region of interest" description="Disordered" evidence="2">
    <location>
        <begin position="269"/>
        <end position="296"/>
    </location>
</feature>
<gene>
    <name evidence="3" type="ORF">PGLA2088_LOCUS34631</name>
</gene>
<evidence type="ECO:0000313" key="4">
    <source>
        <dbReference type="Proteomes" id="UP000626109"/>
    </source>
</evidence>
<dbReference type="Pfam" id="PF12796">
    <property type="entry name" value="Ank_2"/>
    <property type="match status" value="5"/>
</dbReference>
<feature type="repeat" description="ANK" evidence="1">
    <location>
        <begin position="33"/>
        <end position="65"/>
    </location>
</feature>
<feature type="compositionally biased region" description="Acidic residues" evidence="2">
    <location>
        <begin position="661"/>
        <end position="677"/>
    </location>
</feature>
<protein>
    <recommendedName>
        <fullName evidence="5">PARP</fullName>
    </recommendedName>
</protein>
<dbReference type="Pfam" id="PF00023">
    <property type="entry name" value="Ank"/>
    <property type="match status" value="1"/>
</dbReference>
<dbReference type="InterPro" id="IPR052391">
    <property type="entry name" value="E3_Ligase-Neurotoxin"/>
</dbReference>
<evidence type="ECO:0000313" key="3">
    <source>
        <dbReference type="EMBL" id="CAE8707661.1"/>
    </source>
</evidence>
<feature type="repeat" description="ANK" evidence="1">
    <location>
        <begin position="198"/>
        <end position="226"/>
    </location>
</feature>
<dbReference type="SUPFAM" id="SSF48403">
    <property type="entry name" value="Ankyrin repeat"/>
    <property type="match status" value="2"/>
</dbReference>
<feature type="repeat" description="ANK" evidence="1">
    <location>
        <begin position="414"/>
        <end position="446"/>
    </location>
</feature>
<dbReference type="PANTHER" id="PTHR24133:SF40">
    <property type="entry name" value="ANKYRIN REPEAT DOMAIN 44"/>
    <property type="match status" value="1"/>
</dbReference>
<dbReference type="AlphaFoldDB" id="A0A813KHM8"/>
<accession>A0A813KHM8</accession>
<feature type="region of interest" description="Disordered" evidence="2">
    <location>
        <begin position="619"/>
        <end position="708"/>
    </location>
</feature>
<name>A0A813KHM8_POLGL</name>
<evidence type="ECO:0000256" key="2">
    <source>
        <dbReference type="SAM" id="MobiDB-lite"/>
    </source>
</evidence>
<feature type="region of interest" description="Disordered" evidence="2">
    <location>
        <begin position="849"/>
        <end position="872"/>
    </location>
</feature>
<dbReference type="InterPro" id="IPR002110">
    <property type="entry name" value="Ankyrin_rpt"/>
</dbReference>
<dbReference type="PRINTS" id="PR01415">
    <property type="entry name" value="ANKYRIN"/>
</dbReference>
<feature type="repeat" description="ANK" evidence="1">
    <location>
        <begin position="511"/>
        <end position="543"/>
    </location>
</feature>
<feature type="repeat" description="ANK" evidence="1">
    <location>
        <begin position="381"/>
        <end position="413"/>
    </location>
</feature>
<dbReference type="PANTHER" id="PTHR24133">
    <property type="entry name" value="ANKYRIN DOMAIN-CONTAINING"/>
    <property type="match status" value="1"/>
</dbReference>
<dbReference type="PROSITE" id="PS50297">
    <property type="entry name" value="ANK_REP_REGION"/>
    <property type="match status" value="9"/>
</dbReference>
<feature type="repeat" description="ANK" evidence="1">
    <location>
        <begin position="66"/>
        <end position="98"/>
    </location>
</feature>
<sequence length="898" mass="92221">LAPQLLTACGKGLVELVRLLLHRRADPKCPRADGWTPLMAACSAGHSSVAQLLVESGAEIDAAGPDGFTAVMEACTSGHRETVEMLLEHGSNPSQATMRDQSTPVILASLYGHAAVVELLLQKGADATAAKTDGFNSLRAACGNGHAAVVSLLLQHLAVPAGSAEARHALASACANGQLAVARILIEHGIPATAAAADGTTALMQACMSGHREVAVLLLVHGADVEGALATCHRGLAGVRRVLIRARLEAAAASQVSEARDLDSLVQDIEGKSKASPSQRPRTKSEKAATAAESGKAGKLRSSVEADLAEVIAVIADAAADASHASSPLAVVAAEPVCEAGVPQASRLAGQLLQACGRGTVELVSLLLAKRADPDHRRASDGWSPVIAACSSGHLEVVRVLLEQGADVKAAATDGFTPIFEACANGHFGVVELLLQHTADASQVLQDGTSPLLLASLHGHKETAALLLSHGADVAQARPCGFSSLRAACANGHVAVVELLLQHGANIQGQEGADALVSACANGHLPVVRLLLEKGVPAISASDGDDLCHEPLMKACIAGHREVASLLIANGADVDKVLAAAKSQNSLSGVRRVIGSAQAQQSPFKEETRDLDALVREIEGPASASKPLARGQGRGGKGSAAKGGRSRGDGRRPAGPLPESSADEEDGEEDAESDGEQPCDQRPEAPCLQEVNPTGEAPLQESQARKEPDSCLSARAAAFFQINSARHRLASAQGAGSLRHMPLFRRAPGTFYTVEVLGVEEASSAPNGSDWRSGLSVQVCGRGAGEPRRGGGQNRNSDVDSWARNTAVVAARCQGRPGAELALIPLSASEMAELSLLVKGGLPGREAGAWLSASPAGSSPPSAPSSLPDRDAPEEYAAWCKEAHRRCKGAAGELITCS</sequence>
<keyword evidence="1" id="KW-0040">ANK repeat</keyword>
<feature type="repeat" description="ANK" evidence="1">
    <location>
        <begin position="480"/>
        <end position="512"/>
    </location>
</feature>
<feature type="repeat" description="ANK" evidence="1">
    <location>
        <begin position="447"/>
        <end position="479"/>
    </location>
</feature>
<feature type="repeat" description="ANK" evidence="1">
    <location>
        <begin position="100"/>
        <end position="132"/>
    </location>
</feature>
<feature type="compositionally biased region" description="Low complexity" evidence="2">
    <location>
        <begin position="849"/>
        <end position="867"/>
    </location>
</feature>
<comment type="caution">
    <text evidence="3">The sequence shown here is derived from an EMBL/GenBank/DDBJ whole genome shotgun (WGS) entry which is preliminary data.</text>
</comment>
<dbReference type="InterPro" id="IPR036770">
    <property type="entry name" value="Ankyrin_rpt-contain_sf"/>
</dbReference>
<dbReference type="SMART" id="SM00248">
    <property type="entry name" value="ANK"/>
    <property type="match status" value="13"/>
</dbReference>
<dbReference type="PROSITE" id="PS50088">
    <property type="entry name" value="ANK_REPEAT"/>
    <property type="match status" value="9"/>
</dbReference>
<dbReference type="Gene3D" id="1.25.40.20">
    <property type="entry name" value="Ankyrin repeat-containing domain"/>
    <property type="match status" value="4"/>
</dbReference>
<proteinExistence type="predicted"/>
<feature type="non-terminal residue" evidence="3">
    <location>
        <position position="898"/>
    </location>
</feature>
<dbReference type="Proteomes" id="UP000626109">
    <property type="component" value="Unassembled WGS sequence"/>
</dbReference>
<organism evidence="3 4">
    <name type="scientific">Polarella glacialis</name>
    <name type="common">Dinoflagellate</name>
    <dbReference type="NCBI Taxonomy" id="89957"/>
    <lineage>
        <taxon>Eukaryota</taxon>
        <taxon>Sar</taxon>
        <taxon>Alveolata</taxon>
        <taxon>Dinophyceae</taxon>
        <taxon>Suessiales</taxon>
        <taxon>Suessiaceae</taxon>
        <taxon>Polarella</taxon>
    </lineage>
</organism>